<gene>
    <name evidence="10 11" type="primary">cas1</name>
    <name evidence="11" type="ORF">EPJ67_02510</name>
</gene>
<evidence type="ECO:0000256" key="4">
    <source>
        <dbReference type="ARBA" id="ARBA00022801"/>
    </source>
</evidence>
<evidence type="ECO:0000256" key="1">
    <source>
        <dbReference type="ARBA" id="ARBA00022722"/>
    </source>
</evidence>
<dbReference type="Gene3D" id="1.20.120.920">
    <property type="entry name" value="CRISPR-associated endonuclease Cas1, C-terminal domain"/>
    <property type="match status" value="1"/>
</dbReference>
<evidence type="ECO:0000256" key="7">
    <source>
        <dbReference type="ARBA" id="ARBA00023125"/>
    </source>
</evidence>
<keyword evidence="7 10" id="KW-0238">DNA-binding</keyword>
<keyword evidence="3 10" id="KW-0255">Endonuclease</keyword>
<comment type="function">
    <text evidence="10">CRISPR (clustered regularly interspaced short palindromic repeat), is an adaptive immune system that provides protection against mobile genetic elements (viruses, transposable elements and conjugative plasmids). CRISPR clusters contain spacers, sequences complementary to antecedent mobile elements, and target invading nucleic acids. CRISPR clusters are transcribed and processed into CRISPR RNA (crRNA). Acts as a dsDNA endonuclease. Involved in the integration of spacer DNA into the CRISPR cassette.</text>
</comment>
<keyword evidence="4 10" id="KW-0378">Hydrolase</keyword>
<comment type="caution">
    <text evidence="11">The sequence shown here is derived from an EMBL/GenBank/DDBJ whole genome shotgun (WGS) entry which is preliminary data.</text>
</comment>
<dbReference type="GO" id="GO:0004520">
    <property type="term" value="F:DNA endonuclease activity"/>
    <property type="evidence" value="ECO:0007669"/>
    <property type="project" value="InterPro"/>
</dbReference>
<comment type="subunit">
    <text evidence="9 10">Homodimer, forms a heterotetramer with a Cas2 homodimer.</text>
</comment>
<keyword evidence="8 10" id="KW-0464">Manganese</keyword>
<dbReference type="GO" id="GO:0046872">
    <property type="term" value="F:metal ion binding"/>
    <property type="evidence" value="ECO:0007669"/>
    <property type="project" value="UniProtKB-UniRule"/>
</dbReference>
<reference evidence="11 12" key="1">
    <citation type="journal article" date="1992" name="Lakartidningen">
        <title>[Penicillin V and not amoxicillin is the first choice preparation in acute otitis].</title>
        <authorList>
            <person name="Kamme C."/>
            <person name="Lundgren K."/>
            <person name="Prellner K."/>
        </authorList>
    </citation>
    <scope>NUCLEOTIDE SEQUENCE [LARGE SCALE GENOMIC DNA]</scope>
    <source>
        <strain evidence="11 12">PC2777IV</strain>
    </source>
</reference>
<dbReference type="NCBIfam" id="TIGR00287">
    <property type="entry name" value="cas1"/>
    <property type="match status" value="1"/>
</dbReference>
<keyword evidence="6 10" id="KW-0051">Antiviral defense</keyword>
<evidence type="ECO:0000256" key="3">
    <source>
        <dbReference type="ARBA" id="ARBA00022759"/>
    </source>
</evidence>
<keyword evidence="5 10" id="KW-0460">Magnesium</keyword>
<dbReference type="InterPro" id="IPR042211">
    <property type="entry name" value="CRISPR-assoc_Cas1_N"/>
</dbReference>
<feature type="binding site" evidence="10">
    <location>
        <position position="147"/>
    </location>
    <ligand>
        <name>Mn(2+)</name>
        <dbReference type="ChEBI" id="CHEBI:29035"/>
    </ligand>
</feature>
<dbReference type="EMBL" id="SAYJ01000010">
    <property type="protein sequence ID" value="TXJ58296.1"/>
    <property type="molecule type" value="Genomic_DNA"/>
</dbReference>
<feature type="binding site" evidence="10">
    <location>
        <position position="211"/>
    </location>
    <ligand>
        <name>Mn(2+)</name>
        <dbReference type="ChEBI" id="CHEBI:29035"/>
    </ligand>
</feature>
<dbReference type="InterPro" id="IPR042206">
    <property type="entry name" value="CRISPR-assoc_Cas1_C"/>
</dbReference>
<evidence type="ECO:0000256" key="6">
    <source>
        <dbReference type="ARBA" id="ARBA00023118"/>
    </source>
</evidence>
<evidence type="ECO:0000256" key="2">
    <source>
        <dbReference type="ARBA" id="ARBA00022723"/>
    </source>
</evidence>
<dbReference type="GO" id="GO:0043571">
    <property type="term" value="P:maintenance of CRISPR repeat elements"/>
    <property type="evidence" value="ECO:0007669"/>
    <property type="project" value="UniProtKB-UniRule"/>
</dbReference>
<organism evidence="11 12">
    <name type="scientific">Brachyspira aalborgi</name>
    <dbReference type="NCBI Taxonomy" id="29522"/>
    <lineage>
        <taxon>Bacteria</taxon>
        <taxon>Pseudomonadati</taxon>
        <taxon>Spirochaetota</taxon>
        <taxon>Spirochaetia</taxon>
        <taxon>Brachyspirales</taxon>
        <taxon>Brachyspiraceae</taxon>
        <taxon>Brachyspira</taxon>
    </lineage>
</organism>
<dbReference type="OrthoDB" id="9803119at2"/>
<dbReference type="EC" id="3.1.-.-" evidence="10"/>
<dbReference type="GO" id="GO:0051607">
    <property type="term" value="P:defense response to virus"/>
    <property type="evidence" value="ECO:0007669"/>
    <property type="project" value="UniProtKB-UniRule"/>
</dbReference>
<comment type="cofactor">
    <cofactor evidence="10">
        <name>Mg(2+)</name>
        <dbReference type="ChEBI" id="CHEBI:18420"/>
    </cofactor>
    <cofactor evidence="10">
        <name>Mn(2+)</name>
        <dbReference type="ChEBI" id="CHEBI:29035"/>
    </cofactor>
</comment>
<dbReference type="PANTHER" id="PTHR34353">
    <property type="entry name" value="CRISPR-ASSOCIATED ENDONUCLEASE CAS1 1"/>
    <property type="match status" value="1"/>
</dbReference>
<evidence type="ECO:0000313" key="11">
    <source>
        <dbReference type="EMBL" id="TXJ58296.1"/>
    </source>
</evidence>
<dbReference type="GO" id="GO:0016787">
    <property type="term" value="F:hydrolase activity"/>
    <property type="evidence" value="ECO:0007669"/>
    <property type="project" value="UniProtKB-KW"/>
</dbReference>
<dbReference type="InterPro" id="IPR019855">
    <property type="entry name" value="CRISPR-assoc_Cas1_NMENI"/>
</dbReference>
<evidence type="ECO:0000256" key="9">
    <source>
        <dbReference type="ARBA" id="ARBA00038592"/>
    </source>
</evidence>
<evidence type="ECO:0000313" key="12">
    <source>
        <dbReference type="Proteomes" id="UP000325013"/>
    </source>
</evidence>
<keyword evidence="2 10" id="KW-0479">Metal-binding</keyword>
<dbReference type="GO" id="GO:0003677">
    <property type="term" value="F:DNA binding"/>
    <property type="evidence" value="ECO:0007669"/>
    <property type="project" value="UniProtKB-KW"/>
</dbReference>
<dbReference type="Gene3D" id="3.100.10.20">
    <property type="entry name" value="CRISPR-associated endonuclease Cas1, N-terminal domain"/>
    <property type="match status" value="1"/>
</dbReference>
<dbReference type="InterPro" id="IPR050646">
    <property type="entry name" value="Cas1"/>
</dbReference>
<dbReference type="HAMAP" id="MF_01470">
    <property type="entry name" value="Cas1"/>
    <property type="match status" value="1"/>
</dbReference>
<dbReference type="Proteomes" id="UP000325013">
    <property type="component" value="Unassembled WGS sequence"/>
</dbReference>
<protein>
    <recommendedName>
        <fullName evidence="10">CRISPR-associated endonuclease Cas1</fullName>
        <ecNumber evidence="10">3.1.-.-</ecNumber>
    </recommendedName>
</protein>
<keyword evidence="1 10" id="KW-0540">Nuclease</keyword>
<feature type="binding site" evidence="10">
    <location>
        <position position="226"/>
    </location>
    <ligand>
        <name>Mn(2+)</name>
        <dbReference type="ChEBI" id="CHEBI:29035"/>
    </ligand>
</feature>
<dbReference type="NCBIfam" id="TIGR03639">
    <property type="entry name" value="cas1_NMENI"/>
    <property type="match status" value="1"/>
</dbReference>
<dbReference type="InterPro" id="IPR002729">
    <property type="entry name" value="CRISPR-assoc_Cas1"/>
</dbReference>
<dbReference type="Pfam" id="PF01867">
    <property type="entry name" value="Cas_Cas1"/>
    <property type="match status" value="1"/>
</dbReference>
<proteinExistence type="inferred from homology"/>
<comment type="similarity">
    <text evidence="10">Belongs to the CRISPR-associated endonuclease Cas1 family.</text>
</comment>
<evidence type="ECO:0000256" key="5">
    <source>
        <dbReference type="ARBA" id="ARBA00022842"/>
    </source>
</evidence>
<dbReference type="PANTHER" id="PTHR34353:SF2">
    <property type="entry name" value="CRISPR-ASSOCIATED ENDONUCLEASE CAS1 1"/>
    <property type="match status" value="1"/>
</dbReference>
<dbReference type="RefSeq" id="WP_147528145.1">
    <property type="nucleotide sequence ID" value="NZ_SAYJ01000010.1"/>
</dbReference>
<accession>A0A5C8G8T9</accession>
<name>A0A5C8G8T9_9SPIR</name>
<dbReference type="AlphaFoldDB" id="A0A5C8G8T9"/>
<sequence>MGWRIVIIENEGKLHIKNKQLVFKTEDKSKSIPIEDIDFIILDNRRITITHPLMDELAKNCIPLMTTNEKHEISGILFSYWNQYRKLEVLNKQIDIPAPLKKQLWKKIIEHKILNQSLVLKKYSINKYEYLTECSKKVKSGDSSNLEATTSAFYFNALFSGENYKFVRQDFRCSKVSTLNAALNYTYSIIRSVIIKYIIGAGFIPYLGIFHKSKTNSFNLADDLIEVFRPIADFHVYKYEEELKENNFNRLDARLRKEMQKIYLYELLIDGKWTRFSASCKIMAFSFLNAINENNYNNFLCPLDWRINI</sequence>
<evidence type="ECO:0000256" key="8">
    <source>
        <dbReference type="ARBA" id="ARBA00023211"/>
    </source>
</evidence>
<evidence type="ECO:0000256" key="10">
    <source>
        <dbReference type="HAMAP-Rule" id="MF_01470"/>
    </source>
</evidence>